<feature type="compositionally biased region" description="Basic and acidic residues" evidence="1">
    <location>
        <begin position="54"/>
        <end position="79"/>
    </location>
</feature>
<comment type="caution">
    <text evidence="2">The sequence shown here is derived from an EMBL/GenBank/DDBJ whole genome shotgun (WGS) entry which is preliminary data.</text>
</comment>
<evidence type="ECO:0000256" key="1">
    <source>
        <dbReference type="SAM" id="MobiDB-lite"/>
    </source>
</evidence>
<feature type="non-terminal residue" evidence="2">
    <location>
        <position position="1"/>
    </location>
</feature>
<name>A0ABN9Y0S3_9DINO</name>
<reference evidence="2" key="1">
    <citation type="submission" date="2023-10" db="EMBL/GenBank/DDBJ databases">
        <authorList>
            <person name="Chen Y."/>
            <person name="Shah S."/>
            <person name="Dougan E. K."/>
            <person name="Thang M."/>
            <person name="Chan C."/>
        </authorList>
    </citation>
    <scope>NUCLEOTIDE SEQUENCE [LARGE SCALE GENOMIC DNA]</scope>
</reference>
<dbReference type="EMBL" id="CAUYUJ010021477">
    <property type="protein sequence ID" value="CAK0904856.1"/>
    <property type="molecule type" value="Genomic_DNA"/>
</dbReference>
<organism evidence="2 3">
    <name type="scientific">Prorocentrum cordatum</name>
    <dbReference type="NCBI Taxonomy" id="2364126"/>
    <lineage>
        <taxon>Eukaryota</taxon>
        <taxon>Sar</taxon>
        <taxon>Alveolata</taxon>
        <taxon>Dinophyceae</taxon>
        <taxon>Prorocentrales</taxon>
        <taxon>Prorocentraceae</taxon>
        <taxon>Prorocentrum</taxon>
    </lineage>
</organism>
<evidence type="ECO:0000313" key="2">
    <source>
        <dbReference type="EMBL" id="CAK0904856.1"/>
    </source>
</evidence>
<protein>
    <submittedName>
        <fullName evidence="2">Uncharacterized protein</fullName>
    </submittedName>
</protein>
<sequence>PRRALAASADQFAWQRRQQSGAQTQAGTERPRAKSQPVWASGRVIWRVAPGEGEGGRTERERGREREREKQIHQSEGGRRQQGTDIQNSRAREARPPRPMPIELSALGSHASPSKETEPSLRAWAAGPRQASERTVQHAGDAGRGGGKDEEETGIVMAGWP</sequence>
<evidence type="ECO:0000313" key="3">
    <source>
        <dbReference type="Proteomes" id="UP001189429"/>
    </source>
</evidence>
<feature type="compositionally biased region" description="Polar residues" evidence="1">
    <location>
        <begin position="16"/>
        <end position="27"/>
    </location>
</feature>
<feature type="region of interest" description="Disordered" evidence="1">
    <location>
        <begin position="1"/>
        <end position="161"/>
    </location>
</feature>
<gene>
    <name evidence="2" type="ORF">PCOR1329_LOCUS80766</name>
</gene>
<proteinExistence type="predicted"/>
<dbReference type="Proteomes" id="UP001189429">
    <property type="component" value="Unassembled WGS sequence"/>
</dbReference>
<keyword evidence="3" id="KW-1185">Reference proteome</keyword>
<accession>A0ABN9Y0S3</accession>